<keyword evidence="3" id="KW-1185">Reference proteome</keyword>
<gene>
    <name evidence="2" type="ORF">FA13DRAFT_1719024</name>
    <name evidence="1" type="ORF">FA13DRAFT_1722776</name>
</gene>
<name>A0A4Y7RIF4_COPMI</name>
<dbReference type="AlphaFoldDB" id="A0A4Y7RIF4"/>
<dbReference type="EMBL" id="QPFP01000542">
    <property type="protein sequence ID" value="TEB08774.1"/>
    <property type="molecule type" value="Genomic_DNA"/>
</dbReference>
<evidence type="ECO:0000313" key="3">
    <source>
        <dbReference type="Proteomes" id="UP000298030"/>
    </source>
</evidence>
<accession>A0A4Y7RIF4</accession>
<proteinExistence type="predicted"/>
<organism evidence="1 3">
    <name type="scientific">Coprinellus micaceus</name>
    <name type="common">Glistening ink-cap mushroom</name>
    <name type="synonym">Coprinus micaceus</name>
    <dbReference type="NCBI Taxonomy" id="71717"/>
    <lineage>
        <taxon>Eukaryota</taxon>
        <taxon>Fungi</taxon>
        <taxon>Dikarya</taxon>
        <taxon>Basidiomycota</taxon>
        <taxon>Agaricomycotina</taxon>
        <taxon>Agaricomycetes</taxon>
        <taxon>Agaricomycetidae</taxon>
        <taxon>Agaricales</taxon>
        <taxon>Agaricineae</taxon>
        <taxon>Psathyrellaceae</taxon>
        <taxon>Coprinellus</taxon>
    </lineage>
</organism>
<reference evidence="1 3" key="1">
    <citation type="journal article" date="2019" name="Nat. Ecol. Evol.">
        <title>Megaphylogeny resolves global patterns of mushroom evolution.</title>
        <authorList>
            <person name="Varga T."/>
            <person name="Krizsan K."/>
            <person name="Foldi C."/>
            <person name="Dima B."/>
            <person name="Sanchez-Garcia M."/>
            <person name="Sanchez-Ramirez S."/>
            <person name="Szollosi G.J."/>
            <person name="Szarkandi J.G."/>
            <person name="Papp V."/>
            <person name="Albert L."/>
            <person name="Andreopoulos W."/>
            <person name="Angelini C."/>
            <person name="Antonin V."/>
            <person name="Barry K.W."/>
            <person name="Bougher N.L."/>
            <person name="Buchanan P."/>
            <person name="Buyck B."/>
            <person name="Bense V."/>
            <person name="Catcheside P."/>
            <person name="Chovatia M."/>
            <person name="Cooper J."/>
            <person name="Damon W."/>
            <person name="Desjardin D."/>
            <person name="Finy P."/>
            <person name="Geml J."/>
            <person name="Haridas S."/>
            <person name="Hughes K."/>
            <person name="Justo A."/>
            <person name="Karasinski D."/>
            <person name="Kautmanova I."/>
            <person name="Kiss B."/>
            <person name="Kocsube S."/>
            <person name="Kotiranta H."/>
            <person name="LaButti K.M."/>
            <person name="Lechner B.E."/>
            <person name="Liimatainen K."/>
            <person name="Lipzen A."/>
            <person name="Lukacs Z."/>
            <person name="Mihaltcheva S."/>
            <person name="Morgado L.N."/>
            <person name="Niskanen T."/>
            <person name="Noordeloos M.E."/>
            <person name="Ohm R.A."/>
            <person name="Ortiz-Santana B."/>
            <person name="Ovrebo C."/>
            <person name="Racz N."/>
            <person name="Riley R."/>
            <person name="Savchenko A."/>
            <person name="Shiryaev A."/>
            <person name="Soop K."/>
            <person name="Spirin V."/>
            <person name="Szebenyi C."/>
            <person name="Tomsovsky M."/>
            <person name="Tulloss R.E."/>
            <person name="Uehling J."/>
            <person name="Grigoriev I.V."/>
            <person name="Vagvolgyi C."/>
            <person name="Papp T."/>
            <person name="Martin F.M."/>
            <person name="Miettinen O."/>
            <person name="Hibbett D.S."/>
            <person name="Nagy L.G."/>
        </authorList>
    </citation>
    <scope>NUCLEOTIDE SEQUENCE [LARGE SCALE GENOMIC DNA]</scope>
    <source>
        <strain evidence="1 3">FP101781</strain>
    </source>
</reference>
<protein>
    <submittedName>
        <fullName evidence="1">Uncharacterized protein</fullName>
    </submittedName>
</protein>
<dbReference type="EMBL" id="QPFP01000201">
    <property type="protein sequence ID" value="TEB19271.1"/>
    <property type="molecule type" value="Genomic_DNA"/>
</dbReference>
<evidence type="ECO:0000313" key="2">
    <source>
        <dbReference type="EMBL" id="TEB19271.1"/>
    </source>
</evidence>
<evidence type="ECO:0000313" key="1">
    <source>
        <dbReference type="EMBL" id="TEB08774.1"/>
    </source>
</evidence>
<sequence length="198" mass="21939">MYWSFIPAHPTMPLPQGLSQLLKKCFFGGPPHSRRKKRSDLVEAHLPTGQIHIIFPSTHRAGSSSLRSFAEDEVHSASDAQLPTSGWATKTCKCLDCVGKALWFQSFSTPDDAIEEAISNHLDTVKSLEASERQWLSSVEAYEIASDKVVKLAQYFKQADMPSHYDNLKERIWAVGAAELALDPEPPFSPPPSPSVFS</sequence>
<comment type="caution">
    <text evidence="1">The sequence shown here is derived from an EMBL/GenBank/DDBJ whole genome shotgun (WGS) entry which is preliminary data.</text>
</comment>
<dbReference type="Proteomes" id="UP000298030">
    <property type="component" value="Unassembled WGS sequence"/>
</dbReference>